<dbReference type="EMBL" id="WKJI01000005">
    <property type="protein sequence ID" value="MRX48572.1"/>
    <property type="molecule type" value="Genomic_DNA"/>
</dbReference>
<dbReference type="Gene3D" id="3.30.870.10">
    <property type="entry name" value="Endonuclease Chain A"/>
    <property type="match status" value="2"/>
</dbReference>
<evidence type="ECO:0000256" key="7">
    <source>
        <dbReference type="SAM" id="SignalP"/>
    </source>
</evidence>
<evidence type="ECO:0000256" key="4">
    <source>
        <dbReference type="ARBA" id="ARBA00022801"/>
    </source>
</evidence>
<evidence type="ECO:0000259" key="8">
    <source>
        <dbReference type="Pfam" id="PF13091"/>
    </source>
</evidence>
<keyword evidence="4" id="KW-0378">Hydrolase</keyword>
<dbReference type="Proteomes" id="UP000462931">
    <property type="component" value="Unassembled WGS sequence"/>
</dbReference>
<keyword evidence="7" id="KW-0732">Signal</keyword>
<feature type="chain" id="PRO_5029791664" description="phospholipase D" evidence="7">
    <location>
        <begin position="25"/>
        <end position="952"/>
    </location>
</feature>
<dbReference type="AlphaFoldDB" id="A0A7K0FS37"/>
<evidence type="ECO:0000256" key="2">
    <source>
        <dbReference type="ARBA" id="ARBA00008664"/>
    </source>
</evidence>
<reference evidence="9 10" key="1">
    <citation type="submission" date="2019-11" db="EMBL/GenBank/DDBJ databases">
        <authorList>
            <person name="Cheng Q."/>
            <person name="Yang Z."/>
        </authorList>
    </citation>
    <scope>NUCLEOTIDE SEQUENCE [LARGE SCALE GENOMIC DNA]</scope>
    <source>
        <strain evidence="9 10">HX-22-1</strain>
    </source>
</reference>
<keyword evidence="10" id="KW-1185">Reference proteome</keyword>
<evidence type="ECO:0000313" key="10">
    <source>
        <dbReference type="Proteomes" id="UP000462931"/>
    </source>
</evidence>
<feature type="domain" description="Phospholipase D-like" evidence="8">
    <location>
        <begin position="64"/>
        <end position="177"/>
    </location>
</feature>
<evidence type="ECO:0000313" key="9">
    <source>
        <dbReference type="EMBL" id="MRX48572.1"/>
    </source>
</evidence>
<proteinExistence type="inferred from homology"/>
<comment type="caution">
    <text evidence="9">The sequence shown here is derived from an EMBL/GenBank/DDBJ whole genome shotgun (WGS) entry which is preliminary data.</text>
</comment>
<dbReference type="RefSeq" id="WP_154288642.1">
    <property type="nucleotide sequence ID" value="NZ_WKJI01000005.1"/>
</dbReference>
<name>A0A7K0FS37_9SPHI</name>
<dbReference type="GO" id="GO:0016891">
    <property type="term" value="F:RNA endonuclease activity producing 5'-phosphomonoesters, hydrolytic mechanism"/>
    <property type="evidence" value="ECO:0007669"/>
    <property type="project" value="TreeGrafter"/>
</dbReference>
<organism evidence="9 10">
    <name type="scientific">Pedobacter puniceum</name>
    <dbReference type="NCBI Taxonomy" id="2666136"/>
    <lineage>
        <taxon>Bacteria</taxon>
        <taxon>Pseudomonadati</taxon>
        <taxon>Bacteroidota</taxon>
        <taxon>Sphingobacteriia</taxon>
        <taxon>Sphingobacteriales</taxon>
        <taxon>Sphingobacteriaceae</taxon>
        <taxon>Pedobacter</taxon>
    </lineage>
</organism>
<dbReference type="PANTHER" id="PTHR43856:SF1">
    <property type="entry name" value="MITOCHONDRIAL CARDIOLIPIN HYDROLASE"/>
    <property type="match status" value="1"/>
</dbReference>
<sequence>MIRKLLFKMGMFFMMFSMMNSALKAQVNITFPEVLFTNASTIAREGTSTVILDRLISLVDNTPAGEQIRISIYLINYQPLMDALKNAETRGVNIKILVDMSRSDSQETNATSLPWLQTNLAASEVVATYNDVSTLSINHHKYALFSKVNTNAGLVSNVTFQTSHNFTSSDAKKVQDAITFNNAGIYNAFLNNWQVMRNNAASGMKNNFNYDVFEDVANGLRAEFFPKISGGSFIGQDNVLENLDAITDVANAKIRIAMSDWSDLRVAIADKLIALKNQGAIIEVYAKDAAGTLVQTKLRQLQQLGATVRIFNLESGSDAKFNIHAKIMLIEGTWKGQANSKVIITGSHNYTDPALKTNNEVLVYLLNSSVFNQYHTYFEGLKTVVPSVQLLAWDFNSITTSDLSDYPATYSSGMLGSKIARGNGLVYNVLTKGFSSAKVDLGSGILTTTLTEAKDRNEYYEFSVKPLPGKAISLSEISAKIRRTSNGSSKIQWTYILNSGPITNIGSEISVNSTTAGYYLDPVDVSNIADLQDIRPNELVKIRLYVYGEGTRTGTIAFGQSSTTDLNVLTIRGDLANISDDNLLISWSANTLSGETASFASTTRSNAIGSSTMIRGSGLEASSLSKGFSSRTNANLSYTIVTDKTSAIANNSYVEFDVNVLANYKVSIKTIYAKLRRSSAGARNYIIQYSINGGTFLDASSTVAFSNTFAGGIPQDPIDVSGVAALQNIEGAKNIKFRIYSWGYTSTGGSFAFGLSETSSDDVFTIAGTAVSTSLPVVLNKFEVVKQATQVGLNWSTSSEKNNSHFEVLKSSDAKNWTLLSSVKGNGTTTAVNYYQYADVNPKIGNNYYRLKQVDFDGNFELSEIKVVNYALLTNELKVFADDAKVLVFINQQQVDEGFLNIFDLMGRQILSERVKLVAGENKIALPINLSKGLYILRLDKAYEKLSVKFIK</sequence>
<feature type="signal peptide" evidence="7">
    <location>
        <begin position="1"/>
        <end position="24"/>
    </location>
</feature>
<dbReference type="InterPro" id="IPR025202">
    <property type="entry name" value="PLD-like_dom"/>
</dbReference>
<feature type="domain" description="Phospholipase D-like" evidence="8">
    <location>
        <begin position="250"/>
        <end position="381"/>
    </location>
</feature>
<dbReference type="GO" id="GO:0016042">
    <property type="term" value="P:lipid catabolic process"/>
    <property type="evidence" value="ECO:0007669"/>
    <property type="project" value="UniProtKB-KW"/>
</dbReference>
<protein>
    <recommendedName>
        <fullName evidence="3">phospholipase D</fullName>
        <ecNumber evidence="3">3.1.4.4</ecNumber>
    </recommendedName>
</protein>
<evidence type="ECO:0000256" key="3">
    <source>
        <dbReference type="ARBA" id="ARBA00012027"/>
    </source>
</evidence>
<keyword evidence="6" id="KW-0443">Lipid metabolism</keyword>
<dbReference type="PANTHER" id="PTHR43856">
    <property type="entry name" value="CARDIOLIPIN HYDROLASE"/>
    <property type="match status" value="1"/>
</dbReference>
<dbReference type="SUPFAM" id="SSF56024">
    <property type="entry name" value="Phospholipase D/nuclease"/>
    <property type="match status" value="2"/>
</dbReference>
<evidence type="ECO:0000256" key="6">
    <source>
        <dbReference type="ARBA" id="ARBA00023098"/>
    </source>
</evidence>
<dbReference type="InterPro" id="IPR026444">
    <property type="entry name" value="Secre_tail"/>
</dbReference>
<dbReference type="InterPro" id="IPR051406">
    <property type="entry name" value="PLD_domain"/>
</dbReference>
<keyword evidence="5" id="KW-0442">Lipid degradation</keyword>
<comment type="catalytic activity">
    <reaction evidence="1">
        <text>a 1,2-diacyl-sn-glycero-3-phosphocholine + H2O = a 1,2-diacyl-sn-glycero-3-phosphate + choline + H(+)</text>
        <dbReference type="Rhea" id="RHEA:14445"/>
        <dbReference type="ChEBI" id="CHEBI:15354"/>
        <dbReference type="ChEBI" id="CHEBI:15377"/>
        <dbReference type="ChEBI" id="CHEBI:15378"/>
        <dbReference type="ChEBI" id="CHEBI:57643"/>
        <dbReference type="ChEBI" id="CHEBI:58608"/>
        <dbReference type="EC" id="3.1.4.4"/>
    </reaction>
</comment>
<dbReference type="NCBIfam" id="TIGR04183">
    <property type="entry name" value="Por_Secre_tail"/>
    <property type="match status" value="1"/>
</dbReference>
<evidence type="ECO:0000256" key="5">
    <source>
        <dbReference type="ARBA" id="ARBA00022963"/>
    </source>
</evidence>
<comment type="similarity">
    <text evidence="2">Belongs to the phospholipase D family.</text>
</comment>
<gene>
    <name evidence="9" type="ORF">GJJ64_15365</name>
</gene>
<accession>A0A7K0FS37</accession>
<dbReference type="EC" id="3.1.4.4" evidence="3"/>
<evidence type="ECO:0000256" key="1">
    <source>
        <dbReference type="ARBA" id="ARBA00000798"/>
    </source>
</evidence>
<dbReference type="Pfam" id="PF13091">
    <property type="entry name" value="PLDc_2"/>
    <property type="match status" value="2"/>
</dbReference>
<dbReference type="GO" id="GO:0004630">
    <property type="term" value="F:phospholipase D activity"/>
    <property type="evidence" value="ECO:0007669"/>
    <property type="project" value="UniProtKB-EC"/>
</dbReference>